<reference evidence="1" key="1">
    <citation type="journal article" date="2020" name="mSystems">
        <title>Genome- and Community-Level Interaction Insights into Carbon Utilization and Element Cycling Functions of Hydrothermarchaeota in Hydrothermal Sediment.</title>
        <authorList>
            <person name="Zhou Z."/>
            <person name="Liu Y."/>
            <person name="Xu W."/>
            <person name="Pan J."/>
            <person name="Luo Z.H."/>
            <person name="Li M."/>
        </authorList>
    </citation>
    <scope>NUCLEOTIDE SEQUENCE [LARGE SCALE GENOMIC DNA]</scope>
    <source>
        <strain evidence="1">HyVt-365</strain>
    </source>
</reference>
<dbReference type="EMBL" id="DRHH01000069">
    <property type="protein sequence ID" value="HEB14093.1"/>
    <property type="molecule type" value="Genomic_DNA"/>
</dbReference>
<comment type="caution">
    <text evidence="1">The sequence shown here is derived from an EMBL/GenBank/DDBJ whole genome shotgun (WGS) entry which is preliminary data.</text>
</comment>
<evidence type="ECO:0000313" key="1">
    <source>
        <dbReference type="EMBL" id="HEB14093.1"/>
    </source>
</evidence>
<sequence length="63" mass="7413">MELVRDEFPDHNDIYPHVAVDRVTKDLNLSETPEGRSIASWYLWKMGIFSIHERVMFFEAATT</sequence>
<gene>
    <name evidence="1" type="ORF">ENI09_01650</name>
</gene>
<dbReference type="Proteomes" id="UP000885744">
    <property type="component" value="Unassembled WGS sequence"/>
</dbReference>
<accession>A0A7C1SA12</accession>
<protein>
    <submittedName>
        <fullName evidence="1">Uncharacterized protein</fullName>
    </submittedName>
</protein>
<proteinExistence type="predicted"/>
<organism evidence="1">
    <name type="scientific">candidate division WWE3 bacterium</name>
    <dbReference type="NCBI Taxonomy" id="2053526"/>
    <lineage>
        <taxon>Bacteria</taxon>
        <taxon>Katanobacteria</taxon>
    </lineage>
</organism>
<dbReference type="AlphaFoldDB" id="A0A7C1SA12"/>
<name>A0A7C1SA12_UNCKA</name>